<dbReference type="CDD" id="cd07478">
    <property type="entry name" value="Peptidases_S8_CspA-like"/>
    <property type="match status" value="1"/>
</dbReference>
<evidence type="ECO:0000256" key="1">
    <source>
        <dbReference type="ARBA" id="ARBA00011073"/>
    </source>
</evidence>
<dbReference type="Gene3D" id="2.60.120.1290">
    <property type="match status" value="1"/>
</dbReference>
<comment type="similarity">
    <text evidence="1 5">Belongs to the peptidase S8 family.</text>
</comment>
<evidence type="ECO:0000256" key="4">
    <source>
        <dbReference type="ARBA" id="ARBA00022825"/>
    </source>
</evidence>
<gene>
    <name evidence="7" type="ORF">E7215_01275</name>
</gene>
<dbReference type="EMBL" id="SVCM01000016">
    <property type="protein sequence ID" value="MBE6058794.1"/>
    <property type="molecule type" value="Genomic_DNA"/>
</dbReference>
<keyword evidence="4 5" id="KW-0720">Serine protease</keyword>
<dbReference type="Pfam" id="PF00082">
    <property type="entry name" value="Peptidase_S8"/>
    <property type="match status" value="2"/>
</dbReference>
<feature type="active site" description="Charge relay system" evidence="5">
    <location>
        <position position="184"/>
    </location>
</feature>
<dbReference type="SUPFAM" id="SSF52743">
    <property type="entry name" value="Subtilisin-like"/>
    <property type="match status" value="1"/>
</dbReference>
<dbReference type="InterPro" id="IPR017310">
    <property type="entry name" value="Pept_S8A_subtilisin_clostridia"/>
</dbReference>
<dbReference type="Proteomes" id="UP000768462">
    <property type="component" value="Unassembled WGS sequence"/>
</dbReference>
<feature type="domain" description="Peptidase S8/S53" evidence="6">
    <location>
        <begin position="103"/>
        <end position="214"/>
    </location>
</feature>
<sequence length="618" mass="66962">MNLKDLREVTQQLDNPLQYNSFIIYYTGNIAASIAEIPQASVVILTPYMAVIFVEVGYENLIVSLSTVNIIEPPNDFILTQLSPLETSNIVQFSEDNPIDLTGTGVIVGTIDTGIDYLNPEFTREDDTSRILSIWDQTDATGLAPSGIGYGSVYSQEQINEAIALSKSGGNPYSIVPQIDTNGHGTKCAGIIGARGYGDIKGAAPNCDFISVKLRPIKEIEDTVAPSTPSTPVYRNTDIATAMVYLLRQRSIYLRPMVIFLPVSSNLGAHDGTNALEELIDYYSFSTTVTFALGTGNQGGSETHASGYIANTGETQSVEFSVDPDQGDLNIAIWCAYPDKMSLGLTSPSGQVIPRIPVKIGQSANLSFLYENTTTRIVYYFPEIVSGNQLIFLTFSNIAPGVWNISLYGDYIVNGLFNVWIDQRPLSKPGTALLNPDNFTTLTIPSTSNLAVTTAFYNQNTNTIGSNSGVGFTSNNKIKPEITCGGINVLTTGLNNTTATISGSSAATAVLAGAIALFYQWSITEGNIPILSSESIKTFLIRGTRKRPNEVYPNEFWGYGILDMRGVFDAIRGIYSQQGQLAPLISPTSQPANLSRKFDDNVETSLPVSLLSRLRYNE</sequence>
<dbReference type="InterPro" id="IPR051048">
    <property type="entry name" value="Peptidase_S8/S53_subtilisin"/>
</dbReference>
<dbReference type="InterPro" id="IPR015500">
    <property type="entry name" value="Peptidase_S8_subtilisin-rel"/>
</dbReference>
<proteinExistence type="inferred from homology"/>
<organism evidence="7 8">
    <name type="scientific">Clostridium sulfidigenes</name>
    <dbReference type="NCBI Taxonomy" id="318464"/>
    <lineage>
        <taxon>Bacteria</taxon>
        <taxon>Bacillati</taxon>
        <taxon>Bacillota</taxon>
        <taxon>Clostridia</taxon>
        <taxon>Eubacteriales</taxon>
        <taxon>Clostridiaceae</taxon>
        <taxon>Clostridium</taxon>
    </lineage>
</organism>
<dbReference type="PROSITE" id="PS51892">
    <property type="entry name" value="SUBTILASE"/>
    <property type="match status" value="1"/>
</dbReference>
<dbReference type="InterPro" id="IPR036852">
    <property type="entry name" value="Peptidase_S8/S53_dom_sf"/>
</dbReference>
<dbReference type="PIRSF" id="PIRSF037894">
    <property type="entry name" value="Subtilisin_rel_CspABC"/>
    <property type="match status" value="1"/>
</dbReference>
<dbReference type="InterPro" id="IPR022398">
    <property type="entry name" value="Peptidase_S8_His-AS"/>
</dbReference>
<evidence type="ECO:0000313" key="8">
    <source>
        <dbReference type="Proteomes" id="UP000768462"/>
    </source>
</evidence>
<evidence type="ECO:0000256" key="2">
    <source>
        <dbReference type="ARBA" id="ARBA00022670"/>
    </source>
</evidence>
<evidence type="ECO:0000313" key="7">
    <source>
        <dbReference type="EMBL" id="MBE6058794.1"/>
    </source>
</evidence>
<keyword evidence="3 5" id="KW-0378">Hydrolase</keyword>
<dbReference type="InterPro" id="IPR034045">
    <property type="entry name" value="Pep_S8_CspA-like"/>
</dbReference>
<dbReference type="Gene3D" id="3.40.50.200">
    <property type="entry name" value="Peptidase S8/S53 domain"/>
    <property type="match status" value="1"/>
</dbReference>
<dbReference type="InterPro" id="IPR000209">
    <property type="entry name" value="Peptidase_S8/S53_dom"/>
</dbReference>
<evidence type="ECO:0000256" key="5">
    <source>
        <dbReference type="PROSITE-ProRule" id="PRU01240"/>
    </source>
</evidence>
<name>A0A927WAN6_9CLOT</name>
<feature type="domain" description="Peptidase S8/S53" evidence="6">
    <location>
        <begin position="437"/>
        <end position="560"/>
    </location>
</feature>
<dbReference type="PANTHER" id="PTHR43399">
    <property type="entry name" value="SUBTILISIN-RELATED"/>
    <property type="match status" value="1"/>
</dbReference>
<dbReference type="GO" id="GO:0006508">
    <property type="term" value="P:proteolysis"/>
    <property type="evidence" value="ECO:0007669"/>
    <property type="project" value="UniProtKB-KW"/>
</dbReference>
<dbReference type="PANTHER" id="PTHR43399:SF4">
    <property type="entry name" value="CELL WALL-ASSOCIATED PROTEASE"/>
    <property type="match status" value="1"/>
</dbReference>
<dbReference type="PROSITE" id="PS00137">
    <property type="entry name" value="SUBTILASE_HIS"/>
    <property type="match status" value="1"/>
</dbReference>
<evidence type="ECO:0000259" key="6">
    <source>
        <dbReference type="Pfam" id="PF00082"/>
    </source>
</evidence>
<dbReference type="AlphaFoldDB" id="A0A927WAN6"/>
<keyword evidence="2 5" id="KW-0645">Protease</keyword>
<comment type="caution">
    <text evidence="7">The sequence shown here is derived from an EMBL/GenBank/DDBJ whole genome shotgun (WGS) entry which is preliminary data.</text>
</comment>
<protein>
    <recommendedName>
        <fullName evidence="6">Peptidase S8/S53 domain-containing protein</fullName>
    </recommendedName>
</protein>
<feature type="active site" description="Charge relay system" evidence="5">
    <location>
        <position position="505"/>
    </location>
</feature>
<reference evidence="7" key="1">
    <citation type="submission" date="2019-04" db="EMBL/GenBank/DDBJ databases">
        <title>Evolution of Biomass-Degrading Anaerobic Consortia Revealed by Metagenomics.</title>
        <authorList>
            <person name="Peng X."/>
        </authorList>
    </citation>
    <scope>NUCLEOTIDE SEQUENCE</scope>
    <source>
        <strain evidence="7">SIG254</strain>
    </source>
</reference>
<accession>A0A927WAN6</accession>
<evidence type="ECO:0000256" key="3">
    <source>
        <dbReference type="ARBA" id="ARBA00022801"/>
    </source>
</evidence>
<feature type="active site" description="Charge relay system" evidence="5">
    <location>
        <position position="112"/>
    </location>
</feature>
<dbReference type="PRINTS" id="PR00723">
    <property type="entry name" value="SUBTILISIN"/>
</dbReference>
<dbReference type="GO" id="GO:0004252">
    <property type="term" value="F:serine-type endopeptidase activity"/>
    <property type="evidence" value="ECO:0007669"/>
    <property type="project" value="UniProtKB-UniRule"/>
</dbReference>